<evidence type="ECO:0000256" key="4">
    <source>
        <dbReference type="ARBA" id="ARBA00023163"/>
    </source>
</evidence>
<dbReference type="InterPro" id="IPR038933">
    <property type="entry name" value="Ovate"/>
</dbReference>
<evidence type="ECO:0000256" key="2">
    <source>
        <dbReference type="ARBA" id="ARBA00022491"/>
    </source>
</evidence>
<gene>
    <name evidence="8" type="ORF">FCM35_KLT14058</name>
</gene>
<dbReference type="GO" id="GO:0005634">
    <property type="term" value="C:nucleus"/>
    <property type="evidence" value="ECO:0007669"/>
    <property type="project" value="UniProtKB-SubCell"/>
</dbReference>
<name>A0A833QN27_9POAL</name>
<dbReference type="PANTHER" id="PTHR33057:SF82">
    <property type="entry name" value="TRANSCRIPTION REPRESSOR OFP5"/>
    <property type="match status" value="1"/>
</dbReference>
<dbReference type="AlphaFoldDB" id="A0A833QN27"/>
<organism evidence="8 9">
    <name type="scientific">Carex littledalei</name>
    <dbReference type="NCBI Taxonomy" id="544730"/>
    <lineage>
        <taxon>Eukaryota</taxon>
        <taxon>Viridiplantae</taxon>
        <taxon>Streptophyta</taxon>
        <taxon>Embryophyta</taxon>
        <taxon>Tracheophyta</taxon>
        <taxon>Spermatophyta</taxon>
        <taxon>Magnoliopsida</taxon>
        <taxon>Liliopsida</taxon>
        <taxon>Poales</taxon>
        <taxon>Cyperaceae</taxon>
        <taxon>Cyperoideae</taxon>
        <taxon>Cariceae</taxon>
        <taxon>Carex</taxon>
        <taxon>Carex subgen. Euthyceras</taxon>
    </lineage>
</organism>
<dbReference type="InterPro" id="IPR025830">
    <property type="entry name" value="DNA_bnd_dom_ovate"/>
</dbReference>
<dbReference type="GO" id="GO:0003677">
    <property type="term" value="F:DNA binding"/>
    <property type="evidence" value="ECO:0007669"/>
    <property type="project" value="InterPro"/>
</dbReference>
<keyword evidence="5 6" id="KW-0539">Nucleus</keyword>
<evidence type="ECO:0000256" key="6">
    <source>
        <dbReference type="RuleBase" id="RU367028"/>
    </source>
</evidence>
<dbReference type="Pfam" id="PF13724">
    <property type="entry name" value="DNA_binding_2"/>
    <property type="match status" value="1"/>
</dbReference>
<dbReference type="Proteomes" id="UP000623129">
    <property type="component" value="Unassembled WGS sequence"/>
</dbReference>
<evidence type="ECO:0000313" key="9">
    <source>
        <dbReference type="Proteomes" id="UP000623129"/>
    </source>
</evidence>
<dbReference type="NCBIfam" id="TIGR01568">
    <property type="entry name" value="A_thal_3678"/>
    <property type="match status" value="1"/>
</dbReference>
<dbReference type="Pfam" id="PF04844">
    <property type="entry name" value="Ovate"/>
    <property type="match status" value="1"/>
</dbReference>
<comment type="subcellular location">
    <subcellularLocation>
        <location evidence="1 6">Nucleus</location>
    </subcellularLocation>
</comment>
<keyword evidence="3 6" id="KW-0805">Transcription regulation</keyword>
<comment type="caution">
    <text evidence="8">The sequence shown here is derived from an EMBL/GenBank/DDBJ whole genome shotgun (WGS) entry which is preliminary data.</text>
</comment>
<dbReference type="OrthoDB" id="1928390at2759"/>
<dbReference type="GO" id="GO:0045892">
    <property type="term" value="P:negative regulation of DNA-templated transcription"/>
    <property type="evidence" value="ECO:0007669"/>
    <property type="project" value="UniProtKB-UniRule"/>
</dbReference>
<keyword evidence="4 6" id="KW-0804">Transcription</keyword>
<keyword evidence="9" id="KW-1185">Reference proteome</keyword>
<accession>A0A833QN27</accession>
<evidence type="ECO:0000313" key="8">
    <source>
        <dbReference type="EMBL" id="KAF3321842.1"/>
    </source>
</evidence>
<evidence type="ECO:0000256" key="3">
    <source>
        <dbReference type="ARBA" id="ARBA00023015"/>
    </source>
</evidence>
<reference evidence="8" key="1">
    <citation type="submission" date="2020-01" db="EMBL/GenBank/DDBJ databases">
        <title>Genome sequence of Kobresia littledalei, the first chromosome-level genome in the family Cyperaceae.</title>
        <authorList>
            <person name="Qu G."/>
        </authorList>
    </citation>
    <scope>NUCLEOTIDE SEQUENCE</scope>
    <source>
        <strain evidence="8">C.B.Clarke</strain>
        <tissue evidence="8">Leaf</tissue>
    </source>
</reference>
<dbReference type="PANTHER" id="PTHR33057">
    <property type="entry name" value="TRANSCRIPTION REPRESSOR OFP7-RELATED"/>
    <property type="match status" value="1"/>
</dbReference>
<dbReference type="EMBL" id="SWLB01000026">
    <property type="protein sequence ID" value="KAF3321842.1"/>
    <property type="molecule type" value="Genomic_DNA"/>
</dbReference>
<sequence>MGKYKFRFSDMVPNAWFYKLRDMGSHNRRRNQNYWGTSTSQLAKKSFTSQSSSPKISLVANRASYYYSTAVLEARLSLNSPVHLTRRQDVDLPVDPPRKSKRRHRKVLFKCHSPKLVSMSTSIRCNCSDGRDKHEIHATKNYETRIFDSEKPTGFTDFNFDTDNKNSISKKLEKTKNSSNMIELTLSPIRTRSDQAFKVSDNSFYTENKRPDMKTKRASLAVYRIRKRVVTKKKATKEKKLNRDMKESLAVMKYSSNPQRDFMESMIEMIIANNMRSSNDLEDLLASYLSLNSVDYHSVIVKVFKQVWIDLSRLRIIE</sequence>
<evidence type="ECO:0000256" key="5">
    <source>
        <dbReference type="ARBA" id="ARBA00023242"/>
    </source>
</evidence>
<protein>
    <recommendedName>
        <fullName evidence="6">Transcription repressor</fullName>
    </recommendedName>
    <alternativeName>
        <fullName evidence="6">Ovate family protein</fullName>
    </alternativeName>
</protein>
<comment type="function">
    <text evidence="6">Transcriptional repressor that regulates multiple aspects of plant growth and development.</text>
</comment>
<keyword evidence="2 6" id="KW-0678">Repressor</keyword>
<feature type="domain" description="OVATE" evidence="7">
    <location>
        <begin position="251"/>
        <end position="310"/>
    </location>
</feature>
<evidence type="ECO:0000256" key="1">
    <source>
        <dbReference type="ARBA" id="ARBA00004123"/>
    </source>
</evidence>
<dbReference type="InterPro" id="IPR006458">
    <property type="entry name" value="Ovate_C"/>
</dbReference>
<dbReference type="PROSITE" id="PS51754">
    <property type="entry name" value="OVATE"/>
    <property type="match status" value="1"/>
</dbReference>
<evidence type="ECO:0000259" key="7">
    <source>
        <dbReference type="PROSITE" id="PS51754"/>
    </source>
</evidence>
<proteinExistence type="predicted"/>